<gene>
    <name evidence="1" type="ORF">FRX48_04315</name>
</gene>
<protein>
    <submittedName>
        <fullName evidence="1">Uncharacterized protein</fullName>
    </submittedName>
</protein>
<comment type="caution">
    <text evidence="1">The sequence shown here is derived from an EMBL/GenBank/DDBJ whole genome shotgun (WGS) entry which is preliminary data.</text>
</comment>
<sequence>MPAYFFALSCAVTVSWPLQDMPEAQENRGLTHSSGGLDGLPVELKVPILAFSSDIDSLQALVQASPLFHHAYAGARRAILSTVVIREIHPDAILDALAVLECPRPSLRGPGNGNVGE</sequence>
<dbReference type="AlphaFoldDB" id="A0A5M8PU62"/>
<evidence type="ECO:0000313" key="1">
    <source>
        <dbReference type="EMBL" id="KAA6412164.1"/>
    </source>
</evidence>
<proteinExistence type="predicted"/>
<name>A0A5M8PU62_9LECA</name>
<evidence type="ECO:0000313" key="2">
    <source>
        <dbReference type="Proteomes" id="UP000324767"/>
    </source>
</evidence>
<organism evidence="1 2">
    <name type="scientific">Lasallia pustulata</name>
    <dbReference type="NCBI Taxonomy" id="136370"/>
    <lineage>
        <taxon>Eukaryota</taxon>
        <taxon>Fungi</taxon>
        <taxon>Dikarya</taxon>
        <taxon>Ascomycota</taxon>
        <taxon>Pezizomycotina</taxon>
        <taxon>Lecanoromycetes</taxon>
        <taxon>OSLEUM clade</taxon>
        <taxon>Umbilicariomycetidae</taxon>
        <taxon>Umbilicariales</taxon>
        <taxon>Umbilicariaceae</taxon>
        <taxon>Lasallia</taxon>
    </lineage>
</organism>
<dbReference type="OrthoDB" id="5427059at2759"/>
<reference evidence="1 2" key="1">
    <citation type="submission" date="2019-09" db="EMBL/GenBank/DDBJ databases">
        <title>The hologenome of the rock-dwelling lichen Lasallia pustulata.</title>
        <authorList>
            <person name="Greshake Tzovaras B."/>
            <person name="Segers F."/>
            <person name="Bicker A."/>
            <person name="Dal Grande F."/>
            <person name="Otte J."/>
            <person name="Hankeln T."/>
            <person name="Schmitt I."/>
            <person name="Ebersberger I."/>
        </authorList>
    </citation>
    <scope>NUCLEOTIDE SEQUENCE [LARGE SCALE GENOMIC DNA]</scope>
    <source>
        <strain evidence="1">A1-1</strain>
    </source>
</reference>
<dbReference type="Proteomes" id="UP000324767">
    <property type="component" value="Unassembled WGS sequence"/>
</dbReference>
<accession>A0A5M8PU62</accession>
<dbReference type="EMBL" id="VXIT01000006">
    <property type="protein sequence ID" value="KAA6412164.1"/>
    <property type="molecule type" value="Genomic_DNA"/>
</dbReference>